<dbReference type="AlphaFoldDB" id="A0A7C9HPR6"/>
<name>A0A7C9HPR6_9BACT</name>
<keyword evidence="1" id="KW-0175">Coiled coil</keyword>
<gene>
    <name evidence="2" type="ORF">F0475_03575</name>
</gene>
<sequence length="89" mass="10758">MDKENHIDRALAFMEQLEKLGNQLHQAEEHQKVMLQQMLTMSKLNLTDTEEYYTLEQRSKDLQAMINKWRPYYEERLKMVKEAQKAAKK</sequence>
<dbReference type="Proteomes" id="UP000482295">
    <property type="component" value="Unassembled WGS sequence"/>
</dbReference>
<evidence type="ECO:0000256" key="1">
    <source>
        <dbReference type="SAM" id="Coils"/>
    </source>
</evidence>
<accession>A0A7C9HPR6</accession>
<protein>
    <submittedName>
        <fullName evidence="2">Uncharacterized protein</fullName>
    </submittedName>
</protein>
<evidence type="ECO:0000313" key="3">
    <source>
        <dbReference type="Proteomes" id="UP000482295"/>
    </source>
</evidence>
<comment type="caution">
    <text evidence="2">The sequence shown here is derived from an EMBL/GenBank/DDBJ whole genome shotgun (WGS) entry which is preliminary data.</text>
</comment>
<keyword evidence="3" id="KW-1185">Reference proteome</keyword>
<feature type="coiled-coil region" evidence="1">
    <location>
        <begin position="10"/>
        <end position="37"/>
    </location>
</feature>
<dbReference type="RefSeq" id="WP_009436135.1">
    <property type="nucleotide sequence ID" value="NZ_VVIQ01000003.1"/>
</dbReference>
<evidence type="ECO:0000313" key="2">
    <source>
        <dbReference type="EMBL" id="MUL27407.1"/>
    </source>
</evidence>
<proteinExistence type="predicted"/>
<reference evidence="2 3" key="1">
    <citation type="submission" date="2019-09" db="EMBL/GenBank/DDBJ databases">
        <title>Prevotella A2879 sp. nov., isolated from an abscess of a patient.</title>
        <authorList>
            <person name="Buhl M."/>
            <person name="Oberhettinger P."/>
        </authorList>
    </citation>
    <scope>NUCLEOTIDE SEQUENCE [LARGE SCALE GENOMIC DNA]</scope>
    <source>
        <strain evidence="2 3">A2879</strain>
    </source>
</reference>
<dbReference type="EMBL" id="VVIQ01000003">
    <property type="protein sequence ID" value="MUL27407.1"/>
    <property type="molecule type" value="Genomic_DNA"/>
</dbReference>
<organism evidence="2 3">
    <name type="scientific">Prevotella vespertina</name>
    <dbReference type="NCBI Taxonomy" id="2608404"/>
    <lineage>
        <taxon>Bacteria</taxon>
        <taxon>Pseudomonadati</taxon>
        <taxon>Bacteroidota</taxon>
        <taxon>Bacteroidia</taxon>
        <taxon>Bacteroidales</taxon>
        <taxon>Prevotellaceae</taxon>
        <taxon>Prevotella</taxon>
    </lineage>
</organism>